<name>A0A0S4QQV5_9ACTN</name>
<evidence type="ECO:0000313" key="5">
    <source>
        <dbReference type="EMBL" id="CUU57968.1"/>
    </source>
</evidence>
<sequence length="527" mass="55788">MTAARAPSAVTARPGEALLDRTVGDQLRLRATGQPDRPALVWAVDDDPAALDSLTYSELLRAAEAAATEIRRDARPGERVALWAANGPEWVIVEYACALAGTVLVPFNTAWTDGEVAHALSLASPRLLFAGVDNRGVDLRSRAAALVRPRLGAQAVDLTGIAKDVATPSVTDRPVVLPEDPFLIQFTSGTTGRAKGATLSHRAALNAGHLRARTFHADERDVWLNPVPLHHVGGSVVIVLAALASGGCYVAMSRFHPVRQVALMRATGATRTGGVPTMFYALLETPGFDEALTTVRSVGLGGASVPPSLVERLQAHGATVSVGYGQSECPIVTQSDPAGDADHVATTVGVTIPHTDLRIVDGGGQVVGRGEIGEVHVRSPLTMIGYWDMPKATDEVFDADGFLRTGDVGSLDDAGVVRIHGRTREVIIRGGENIYPIEVEDALLRHPAVDSVAVLAVPSGRWGEEVAAVVRLTTPGAVTAEELAEFAAEGIAHFKVPRRWRFVEEFPLTASGKVRKIELLSLFPARG</sequence>
<keyword evidence="6" id="KW-1185">Reference proteome</keyword>
<feature type="domain" description="AMP-binding enzyme C-terminal" evidence="4">
    <location>
        <begin position="438"/>
        <end position="513"/>
    </location>
</feature>
<dbReference type="SUPFAM" id="SSF56801">
    <property type="entry name" value="Acetyl-CoA synthetase-like"/>
    <property type="match status" value="1"/>
</dbReference>
<evidence type="ECO:0000256" key="1">
    <source>
        <dbReference type="ARBA" id="ARBA00006432"/>
    </source>
</evidence>
<dbReference type="GO" id="GO:0006631">
    <property type="term" value="P:fatty acid metabolic process"/>
    <property type="evidence" value="ECO:0007669"/>
    <property type="project" value="TreeGrafter"/>
</dbReference>
<reference evidence="6" key="1">
    <citation type="submission" date="2015-11" db="EMBL/GenBank/DDBJ databases">
        <authorList>
            <person name="Varghese N."/>
        </authorList>
    </citation>
    <scope>NUCLEOTIDE SEQUENCE [LARGE SCALE GENOMIC DNA]</scope>
    <source>
        <strain evidence="6">DSM 45899</strain>
    </source>
</reference>
<dbReference type="GO" id="GO:0031956">
    <property type="term" value="F:medium-chain fatty acid-CoA ligase activity"/>
    <property type="evidence" value="ECO:0007669"/>
    <property type="project" value="TreeGrafter"/>
</dbReference>
<dbReference type="EMBL" id="FAOZ01000015">
    <property type="protein sequence ID" value="CUU57968.1"/>
    <property type="molecule type" value="Genomic_DNA"/>
</dbReference>
<dbReference type="Pfam" id="PF13193">
    <property type="entry name" value="AMP-binding_C"/>
    <property type="match status" value="1"/>
</dbReference>
<evidence type="ECO:0000259" key="3">
    <source>
        <dbReference type="Pfam" id="PF00501"/>
    </source>
</evidence>
<feature type="domain" description="AMP-dependent synthetase/ligase" evidence="3">
    <location>
        <begin position="30"/>
        <end position="387"/>
    </location>
</feature>
<evidence type="ECO:0000259" key="4">
    <source>
        <dbReference type="Pfam" id="PF13193"/>
    </source>
</evidence>
<dbReference type="Pfam" id="PF00501">
    <property type="entry name" value="AMP-binding"/>
    <property type="match status" value="1"/>
</dbReference>
<gene>
    <name evidence="5" type="ORF">Ga0074812_115170</name>
</gene>
<dbReference type="Proteomes" id="UP000198802">
    <property type="component" value="Unassembled WGS sequence"/>
</dbReference>
<dbReference type="PROSITE" id="PS00455">
    <property type="entry name" value="AMP_BINDING"/>
    <property type="match status" value="1"/>
</dbReference>
<accession>A0A0S4QQV5</accession>
<evidence type="ECO:0000313" key="6">
    <source>
        <dbReference type="Proteomes" id="UP000198802"/>
    </source>
</evidence>
<dbReference type="InterPro" id="IPR042099">
    <property type="entry name" value="ANL_N_sf"/>
</dbReference>
<dbReference type="InterPro" id="IPR025110">
    <property type="entry name" value="AMP-bd_C"/>
</dbReference>
<dbReference type="InterPro" id="IPR020845">
    <property type="entry name" value="AMP-binding_CS"/>
</dbReference>
<dbReference type="InterPro" id="IPR000873">
    <property type="entry name" value="AMP-dep_synth/lig_dom"/>
</dbReference>
<keyword evidence="2" id="KW-0436">Ligase</keyword>
<dbReference type="RefSeq" id="WP_091280266.1">
    <property type="nucleotide sequence ID" value="NZ_FAOZ01000015.1"/>
</dbReference>
<dbReference type="PANTHER" id="PTHR43201">
    <property type="entry name" value="ACYL-COA SYNTHETASE"/>
    <property type="match status" value="1"/>
</dbReference>
<dbReference type="FunFam" id="3.30.300.30:FF:000008">
    <property type="entry name" value="2,3-dihydroxybenzoate-AMP ligase"/>
    <property type="match status" value="1"/>
</dbReference>
<dbReference type="InterPro" id="IPR045851">
    <property type="entry name" value="AMP-bd_C_sf"/>
</dbReference>
<protein>
    <submittedName>
        <fullName evidence="5">Fatty-acyl-CoA synthase</fullName>
    </submittedName>
</protein>
<proteinExistence type="inferred from homology"/>
<comment type="similarity">
    <text evidence="1">Belongs to the ATP-dependent AMP-binding enzyme family.</text>
</comment>
<dbReference type="Gene3D" id="3.40.50.12780">
    <property type="entry name" value="N-terminal domain of ligase-like"/>
    <property type="match status" value="1"/>
</dbReference>
<dbReference type="AlphaFoldDB" id="A0A0S4QQV5"/>
<dbReference type="PANTHER" id="PTHR43201:SF5">
    <property type="entry name" value="MEDIUM-CHAIN ACYL-COA LIGASE ACSF2, MITOCHONDRIAL"/>
    <property type="match status" value="1"/>
</dbReference>
<dbReference type="Gene3D" id="3.30.300.30">
    <property type="match status" value="1"/>
</dbReference>
<evidence type="ECO:0000256" key="2">
    <source>
        <dbReference type="ARBA" id="ARBA00022598"/>
    </source>
</evidence>
<organism evidence="5 6">
    <name type="scientific">Parafrankia irregularis</name>
    <dbReference type="NCBI Taxonomy" id="795642"/>
    <lineage>
        <taxon>Bacteria</taxon>
        <taxon>Bacillati</taxon>
        <taxon>Actinomycetota</taxon>
        <taxon>Actinomycetes</taxon>
        <taxon>Frankiales</taxon>
        <taxon>Frankiaceae</taxon>
        <taxon>Parafrankia</taxon>
    </lineage>
</organism>